<dbReference type="Proteomes" id="UP000887229">
    <property type="component" value="Unassembled WGS sequence"/>
</dbReference>
<dbReference type="AlphaFoldDB" id="A0A9P7ZPM4"/>
<dbReference type="GO" id="GO:0006729">
    <property type="term" value="P:tetrahydrobiopterin biosynthetic process"/>
    <property type="evidence" value="ECO:0007669"/>
    <property type="project" value="InterPro"/>
</dbReference>
<dbReference type="Gene3D" id="3.30.1360.20">
    <property type="entry name" value="Transcriptional coactivator/pterin dehydratase"/>
    <property type="match status" value="1"/>
</dbReference>
<evidence type="ECO:0000313" key="1">
    <source>
        <dbReference type="EMBL" id="KAG9255865.1"/>
    </source>
</evidence>
<name>A0A9P7ZPM4_9HYPO</name>
<dbReference type="EMBL" id="MU251249">
    <property type="protein sequence ID" value="KAG9255865.1"/>
    <property type="molecule type" value="Genomic_DNA"/>
</dbReference>
<dbReference type="GeneID" id="70291302"/>
<dbReference type="RefSeq" id="XP_046119789.1">
    <property type="nucleotide sequence ID" value="XM_046260399.1"/>
</dbReference>
<reference evidence="1" key="1">
    <citation type="journal article" date="2021" name="IMA Fungus">
        <title>Genomic characterization of three marine fungi, including Emericellopsis atlantica sp. nov. with signatures of a generalist lifestyle and marine biomass degradation.</title>
        <authorList>
            <person name="Hagestad O.C."/>
            <person name="Hou L."/>
            <person name="Andersen J.H."/>
            <person name="Hansen E.H."/>
            <person name="Altermark B."/>
            <person name="Li C."/>
            <person name="Kuhnert E."/>
            <person name="Cox R.J."/>
            <person name="Crous P.W."/>
            <person name="Spatafora J.W."/>
            <person name="Lail K."/>
            <person name="Amirebrahimi M."/>
            <person name="Lipzen A."/>
            <person name="Pangilinan J."/>
            <person name="Andreopoulos W."/>
            <person name="Hayes R.D."/>
            <person name="Ng V."/>
            <person name="Grigoriev I.V."/>
            <person name="Jackson S.A."/>
            <person name="Sutton T.D.S."/>
            <person name="Dobson A.D.W."/>
            <person name="Rama T."/>
        </authorList>
    </citation>
    <scope>NUCLEOTIDE SEQUENCE</scope>
    <source>
        <strain evidence="1">TS7</strain>
    </source>
</reference>
<proteinExistence type="predicted"/>
<organism evidence="1 2">
    <name type="scientific">Emericellopsis atlantica</name>
    <dbReference type="NCBI Taxonomy" id="2614577"/>
    <lineage>
        <taxon>Eukaryota</taxon>
        <taxon>Fungi</taxon>
        <taxon>Dikarya</taxon>
        <taxon>Ascomycota</taxon>
        <taxon>Pezizomycotina</taxon>
        <taxon>Sordariomycetes</taxon>
        <taxon>Hypocreomycetidae</taxon>
        <taxon>Hypocreales</taxon>
        <taxon>Bionectriaceae</taxon>
        <taxon>Emericellopsis</taxon>
    </lineage>
</organism>
<keyword evidence="2" id="KW-1185">Reference proteome</keyword>
<dbReference type="GO" id="GO:0008124">
    <property type="term" value="F:4-alpha-hydroxytetrahydrobiopterin dehydratase activity"/>
    <property type="evidence" value="ECO:0007669"/>
    <property type="project" value="InterPro"/>
</dbReference>
<accession>A0A9P7ZPM4</accession>
<protein>
    <recommendedName>
        <fullName evidence="3">4a-hydroxytetrahydrobiopterin dehydratase</fullName>
    </recommendedName>
</protein>
<gene>
    <name evidence="1" type="ORF">F5Z01DRAFT_517168</name>
</gene>
<evidence type="ECO:0000313" key="2">
    <source>
        <dbReference type="Proteomes" id="UP000887229"/>
    </source>
</evidence>
<dbReference type="OrthoDB" id="277398at2759"/>
<comment type="caution">
    <text evidence="1">The sequence shown here is derived from an EMBL/GenBank/DDBJ whole genome shotgun (WGS) entry which is preliminary data.</text>
</comment>
<evidence type="ECO:0008006" key="3">
    <source>
        <dbReference type="Google" id="ProtNLM"/>
    </source>
</evidence>
<dbReference type="InterPro" id="IPR036428">
    <property type="entry name" value="PCD_sf"/>
</dbReference>
<sequence length="130" mass="14408">MYCARCISRISRAMIVLTFVRNRNLSTATYLTGDKSPHRTDTPGALLPLTTHKMPPVGFRSVVQTKKTILGRIAGRTMATKARFSDGTDEATATPALNALLSKHWTLAKEGEALERSFKFKTFSKTWVCS</sequence>